<dbReference type="AlphaFoldDB" id="A0A8J3H2U2"/>
<feature type="binding site" evidence="12">
    <location>
        <position position="191"/>
    </location>
    <ligand>
        <name>NAD(+)</name>
        <dbReference type="ChEBI" id="CHEBI:57540"/>
    </ligand>
</feature>
<reference evidence="15" key="2">
    <citation type="submission" date="2020-09" db="EMBL/GenBank/DDBJ databases">
        <authorList>
            <person name="Sun Q."/>
            <person name="Zhou Y."/>
        </authorList>
    </citation>
    <scope>NUCLEOTIDE SEQUENCE</scope>
    <source>
        <strain evidence="15">CGMCC 1.7081</strain>
    </source>
</reference>
<dbReference type="RefSeq" id="WP_229861703.1">
    <property type="nucleotide sequence ID" value="NZ_BNAP01000001.1"/>
</dbReference>
<dbReference type="PROSITE" id="PS50172">
    <property type="entry name" value="BRCT"/>
    <property type="match status" value="1"/>
</dbReference>
<keyword evidence="7 12" id="KW-0460">Magnesium</keyword>
<dbReference type="InterPro" id="IPR001679">
    <property type="entry name" value="DNA_ligase"/>
</dbReference>
<evidence type="ECO:0000256" key="11">
    <source>
        <dbReference type="ARBA" id="ARBA00034005"/>
    </source>
</evidence>
<gene>
    <name evidence="12 15" type="primary">ligA</name>
    <name evidence="15" type="ORF">GCM10010961_04070</name>
</gene>
<dbReference type="InterPro" id="IPR003583">
    <property type="entry name" value="Hlx-hairpin-Hlx_DNA-bd_motif"/>
</dbReference>
<feature type="binding site" evidence="12">
    <location>
        <position position="439"/>
    </location>
    <ligand>
        <name>Zn(2+)</name>
        <dbReference type="ChEBI" id="CHEBI:29105"/>
    </ligand>
</feature>
<keyword evidence="16" id="KW-1185">Reference proteome</keyword>
<evidence type="ECO:0000256" key="2">
    <source>
        <dbReference type="ARBA" id="ARBA00022598"/>
    </source>
</evidence>
<feature type="binding site" evidence="12">
    <location>
        <position position="156"/>
    </location>
    <ligand>
        <name>NAD(+)</name>
        <dbReference type="ChEBI" id="CHEBI:57540"/>
    </ligand>
</feature>
<comment type="similarity">
    <text evidence="12">Belongs to the NAD-dependent DNA ligase family. LigA subfamily.</text>
</comment>
<feature type="domain" description="BRCT" evidence="14">
    <location>
        <begin position="733"/>
        <end position="806"/>
    </location>
</feature>
<sequence>MTDDKNLSRAETLSVDTLTEDQAQAELARLAQVILGADGAYHAEDAPVMSDADYDALKRRNAAIEARFPALKRDDSPSDRVGARPAEGFAKVTHAQRMMSLGNAFSAEDVQAFDLSVRKYLGLESGRVAYTAEPKIDGLSLSLRYERGRLVQAATRGDGAVGENVTANAMTIPDIPHRLDDAPDLLEVRGEVYMAHADFEALNARQEEKGDKTFANPRNAAAGSLRQLDAEITRSRPLRFFAYAWGELSQPLADTQMGAIARLKALGFSTNELTVLCQGPEEMLAHYARIEEQRATLGYDIDGVVYKVDDLALQARLGFRSTTPRWAIAHKFPAELAWTRLEAIDIQVGRTGALSPVARLHPVTVGGVVVSNATLHNEDYIAGRSASGEVLREGKDIRVGDWVQVYRAGDVIPKVADVDLSKRPDGAVPYQFPHVCPECGSAAIREEGDSVRRCSGGLICPAQAVEKLKHFVSRAAFDIEGLGAKQVEYFYYTCRISEPADIFLLQERDGDPNRLTAEPRERIEQQISDPERRVGLLEKLAEMLRGSGVPVDEADAEHVISAVRHLAGKPLAQVKGWGEKSAQNLFAAIEERRNIPLNRVIFALGIRHVGEVVANDLARHYTAWEAMIAALDAARPALERYQSAEEAVAAERQAAADEARRAKITDTRAAIWAADPALPEGARAAWDDLVSVDGIGTTVAVALVTAFSQFRERASIDRLAAHLAIQPVEAPKTAGSPVAGLTVVFTGTLERMTRAEAKARAEALGAKVSGSVSKKTDIVVAGPGAGSKAAKAAELGIRTMDEDAWLDLIGAT</sequence>
<dbReference type="Gene3D" id="2.40.50.140">
    <property type="entry name" value="Nucleic acid-binding proteins"/>
    <property type="match status" value="1"/>
</dbReference>
<feature type="binding site" evidence="12">
    <location>
        <position position="133"/>
    </location>
    <ligand>
        <name>NAD(+)</name>
        <dbReference type="ChEBI" id="CHEBI:57540"/>
    </ligand>
</feature>
<dbReference type="Gene3D" id="6.20.10.30">
    <property type="match status" value="1"/>
</dbReference>
<dbReference type="GO" id="GO:0005829">
    <property type="term" value="C:cytosol"/>
    <property type="evidence" value="ECO:0007669"/>
    <property type="project" value="TreeGrafter"/>
</dbReference>
<comment type="cofactor">
    <cofactor evidence="12">
        <name>Mg(2+)</name>
        <dbReference type="ChEBI" id="CHEBI:18420"/>
    </cofactor>
    <cofactor evidence="12">
        <name>Mn(2+)</name>
        <dbReference type="ChEBI" id="CHEBI:29035"/>
    </cofactor>
</comment>
<dbReference type="SUPFAM" id="SSF56091">
    <property type="entry name" value="DNA ligase/mRNA capping enzyme, catalytic domain"/>
    <property type="match status" value="1"/>
</dbReference>
<keyword evidence="4 12" id="KW-0479">Metal-binding</keyword>
<dbReference type="InterPro" id="IPR004150">
    <property type="entry name" value="NAD_DNA_ligase_OB"/>
</dbReference>
<dbReference type="InterPro" id="IPR033136">
    <property type="entry name" value="DNA_ligase_CS"/>
</dbReference>
<dbReference type="PANTHER" id="PTHR23389:SF9">
    <property type="entry name" value="DNA LIGASE"/>
    <property type="match status" value="1"/>
</dbReference>
<accession>A0A8J3H2U2</accession>
<dbReference type="CDD" id="cd00114">
    <property type="entry name" value="LIGANc"/>
    <property type="match status" value="1"/>
</dbReference>
<dbReference type="GO" id="GO:0006281">
    <property type="term" value="P:DNA repair"/>
    <property type="evidence" value="ECO:0007669"/>
    <property type="project" value="UniProtKB-KW"/>
</dbReference>
<dbReference type="PIRSF" id="PIRSF001604">
    <property type="entry name" value="LigA"/>
    <property type="match status" value="1"/>
</dbReference>
<keyword evidence="9 12" id="KW-0234">DNA repair</keyword>
<dbReference type="InterPro" id="IPR010994">
    <property type="entry name" value="RuvA_2-like"/>
</dbReference>
<dbReference type="SMART" id="SM00292">
    <property type="entry name" value="BRCT"/>
    <property type="match status" value="1"/>
</dbReference>
<dbReference type="InterPro" id="IPR013840">
    <property type="entry name" value="DNAligase_N"/>
</dbReference>
<dbReference type="CDD" id="cd17748">
    <property type="entry name" value="BRCT_DNA_ligase_like"/>
    <property type="match status" value="1"/>
</dbReference>
<comment type="caution">
    <text evidence="15">The sequence shown here is derived from an EMBL/GenBank/DDBJ whole genome shotgun (WGS) entry which is preliminary data.</text>
</comment>
<evidence type="ECO:0000256" key="6">
    <source>
        <dbReference type="ARBA" id="ARBA00022833"/>
    </source>
</evidence>
<dbReference type="PANTHER" id="PTHR23389">
    <property type="entry name" value="CHROMOSOME TRANSMISSION FIDELITY FACTOR 18"/>
    <property type="match status" value="1"/>
</dbReference>
<keyword evidence="3 12" id="KW-0235">DNA replication</keyword>
<evidence type="ECO:0000256" key="4">
    <source>
        <dbReference type="ARBA" id="ARBA00022723"/>
    </source>
</evidence>
<dbReference type="PROSITE" id="PS01055">
    <property type="entry name" value="DNA_LIGASE_N1"/>
    <property type="match status" value="1"/>
</dbReference>
<dbReference type="PROSITE" id="PS01056">
    <property type="entry name" value="DNA_LIGASE_N2"/>
    <property type="match status" value="1"/>
</dbReference>
<proteinExistence type="inferred from homology"/>
<feature type="binding site" evidence="12">
    <location>
        <position position="307"/>
    </location>
    <ligand>
        <name>NAD(+)</name>
        <dbReference type="ChEBI" id="CHEBI:57540"/>
    </ligand>
</feature>
<dbReference type="SUPFAM" id="SSF52113">
    <property type="entry name" value="BRCT domain"/>
    <property type="match status" value="1"/>
</dbReference>
<dbReference type="Pfam" id="PF00533">
    <property type="entry name" value="BRCT"/>
    <property type="match status" value="1"/>
</dbReference>
<comment type="caution">
    <text evidence="12">Lacks conserved residue(s) required for the propagation of feature annotation.</text>
</comment>
<feature type="binding site" evidence="12">
    <location>
        <begin position="51"/>
        <end position="55"/>
    </location>
    <ligand>
        <name>NAD(+)</name>
        <dbReference type="ChEBI" id="CHEBI:57540"/>
    </ligand>
</feature>
<dbReference type="Pfam" id="PF03119">
    <property type="entry name" value="DNA_ligase_ZBD"/>
    <property type="match status" value="1"/>
</dbReference>
<dbReference type="InterPro" id="IPR012340">
    <property type="entry name" value="NA-bd_OB-fold"/>
</dbReference>
<dbReference type="NCBIfam" id="NF005932">
    <property type="entry name" value="PRK07956.1"/>
    <property type="match status" value="1"/>
</dbReference>
<dbReference type="SUPFAM" id="SSF50249">
    <property type="entry name" value="Nucleic acid-binding proteins"/>
    <property type="match status" value="1"/>
</dbReference>
<evidence type="ECO:0000256" key="9">
    <source>
        <dbReference type="ARBA" id="ARBA00023204"/>
    </source>
</evidence>
<dbReference type="FunFam" id="3.30.470.30:FF:000001">
    <property type="entry name" value="DNA ligase"/>
    <property type="match status" value="1"/>
</dbReference>
<dbReference type="GO" id="GO:0003911">
    <property type="term" value="F:DNA ligase (NAD+) activity"/>
    <property type="evidence" value="ECO:0007669"/>
    <property type="project" value="UniProtKB-UniRule"/>
</dbReference>
<dbReference type="GO" id="GO:0003677">
    <property type="term" value="F:DNA binding"/>
    <property type="evidence" value="ECO:0007669"/>
    <property type="project" value="InterPro"/>
</dbReference>
<evidence type="ECO:0000256" key="7">
    <source>
        <dbReference type="ARBA" id="ARBA00022842"/>
    </source>
</evidence>
<dbReference type="InterPro" id="IPR013839">
    <property type="entry name" value="DNAligase_adenylation"/>
</dbReference>
<dbReference type="EC" id="6.5.1.2" evidence="12 13"/>
<comment type="catalytic activity">
    <reaction evidence="11 12 13">
        <text>NAD(+) + (deoxyribonucleotide)n-3'-hydroxyl + 5'-phospho-(deoxyribonucleotide)m = (deoxyribonucleotide)n+m + AMP + beta-nicotinamide D-nucleotide.</text>
        <dbReference type="EC" id="6.5.1.2"/>
    </reaction>
</comment>
<dbReference type="Pfam" id="PF01653">
    <property type="entry name" value="DNA_ligase_aden"/>
    <property type="match status" value="1"/>
</dbReference>
<keyword evidence="2 12" id="KW-0436">Ligase</keyword>
<dbReference type="NCBIfam" id="TIGR00575">
    <property type="entry name" value="dnlj"/>
    <property type="match status" value="1"/>
</dbReference>
<dbReference type="Pfam" id="PF12826">
    <property type="entry name" value="HHH_2"/>
    <property type="match status" value="1"/>
</dbReference>
<name>A0A8J3H2U2_9RHOB</name>
<evidence type="ECO:0000256" key="13">
    <source>
        <dbReference type="RuleBase" id="RU000618"/>
    </source>
</evidence>
<evidence type="ECO:0000256" key="10">
    <source>
        <dbReference type="ARBA" id="ARBA00023211"/>
    </source>
</evidence>
<dbReference type="InterPro" id="IPR001357">
    <property type="entry name" value="BRCT_dom"/>
</dbReference>
<keyword evidence="10 12" id="KW-0464">Manganese</keyword>
<evidence type="ECO:0000256" key="1">
    <source>
        <dbReference type="ARBA" id="ARBA00004067"/>
    </source>
</evidence>
<dbReference type="Gene3D" id="3.30.470.30">
    <property type="entry name" value="DNA ligase/mRNA capping enzyme"/>
    <property type="match status" value="1"/>
</dbReference>
<evidence type="ECO:0000313" key="15">
    <source>
        <dbReference type="EMBL" id="GHG80704.1"/>
    </source>
</evidence>
<dbReference type="EMBL" id="BNAP01000001">
    <property type="protein sequence ID" value="GHG80704.1"/>
    <property type="molecule type" value="Genomic_DNA"/>
</dbReference>
<dbReference type="SMART" id="SM00278">
    <property type="entry name" value="HhH1"/>
    <property type="match status" value="3"/>
</dbReference>
<evidence type="ECO:0000313" key="16">
    <source>
        <dbReference type="Proteomes" id="UP000611500"/>
    </source>
</evidence>
<dbReference type="SMART" id="SM00532">
    <property type="entry name" value="LIGANc"/>
    <property type="match status" value="1"/>
</dbReference>
<keyword evidence="6 12" id="KW-0862">Zinc</keyword>
<evidence type="ECO:0000256" key="12">
    <source>
        <dbReference type="HAMAP-Rule" id="MF_01588"/>
    </source>
</evidence>
<feature type="binding site" evidence="12">
    <location>
        <position position="331"/>
    </location>
    <ligand>
        <name>NAD(+)</name>
        <dbReference type="ChEBI" id="CHEBI:57540"/>
    </ligand>
</feature>
<dbReference type="InterPro" id="IPR036420">
    <property type="entry name" value="BRCT_dom_sf"/>
</dbReference>
<evidence type="ECO:0000256" key="8">
    <source>
        <dbReference type="ARBA" id="ARBA00023027"/>
    </source>
</evidence>
<comment type="function">
    <text evidence="1 12">DNA ligase that catalyzes the formation of phosphodiester linkages between 5'-phosphoryl and 3'-hydroxyl groups in double-stranded DNA using NAD as a coenzyme and as the energy source for the reaction. It is essential for DNA replication and repair of damaged DNA.</text>
</comment>
<dbReference type="Proteomes" id="UP000611500">
    <property type="component" value="Unassembled WGS sequence"/>
</dbReference>
<keyword evidence="8 12" id="KW-0520">NAD</keyword>
<evidence type="ECO:0000259" key="14">
    <source>
        <dbReference type="PROSITE" id="PS50172"/>
    </source>
</evidence>
<dbReference type="InterPro" id="IPR041663">
    <property type="entry name" value="DisA/LigA_HHH"/>
</dbReference>
<dbReference type="InterPro" id="IPR018239">
    <property type="entry name" value="DNA_ligase_AS"/>
</dbReference>
<feature type="binding site" evidence="12">
    <location>
        <begin position="100"/>
        <end position="101"/>
    </location>
    <ligand>
        <name>NAD(+)</name>
        <dbReference type="ChEBI" id="CHEBI:57540"/>
    </ligand>
</feature>
<dbReference type="SUPFAM" id="SSF47781">
    <property type="entry name" value="RuvA domain 2-like"/>
    <property type="match status" value="2"/>
</dbReference>
<evidence type="ECO:0000256" key="3">
    <source>
        <dbReference type="ARBA" id="ARBA00022705"/>
    </source>
</evidence>
<feature type="binding site" evidence="12">
    <location>
        <position position="436"/>
    </location>
    <ligand>
        <name>Zn(2+)</name>
        <dbReference type="ChEBI" id="CHEBI:29105"/>
    </ligand>
</feature>
<dbReference type="Gene3D" id="1.10.287.610">
    <property type="entry name" value="Helix hairpin bin"/>
    <property type="match status" value="1"/>
</dbReference>
<dbReference type="GO" id="GO:0046872">
    <property type="term" value="F:metal ion binding"/>
    <property type="evidence" value="ECO:0007669"/>
    <property type="project" value="UniProtKB-KW"/>
</dbReference>
<dbReference type="Pfam" id="PF03120">
    <property type="entry name" value="OB_DNA_ligase"/>
    <property type="match status" value="1"/>
</dbReference>
<dbReference type="GO" id="GO:0006260">
    <property type="term" value="P:DNA replication"/>
    <property type="evidence" value="ECO:0007669"/>
    <property type="project" value="UniProtKB-KW"/>
</dbReference>
<feature type="binding site" evidence="12">
    <location>
        <position position="460"/>
    </location>
    <ligand>
        <name>Zn(2+)</name>
        <dbReference type="ChEBI" id="CHEBI:29105"/>
    </ligand>
</feature>
<evidence type="ECO:0000256" key="5">
    <source>
        <dbReference type="ARBA" id="ARBA00022763"/>
    </source>
</evidence>
<dbReference type="HAMAP" id="MF_01588">
    <property type="entry name" value="DNA_ligase_A"/>
    <property type="match status" value="1"/>
</dbReference>
<dbReference type="Gene3D" id="1.10.150.20">
    <property type="entry name" value="5' to 3' exonuclease, C-terminal subdomain"/>
    <property type="match status" value="2"/>
</dbReference>
<organism evidence="15 16">
    <name type="scientific">Pseudodonghicola xiamenensis</name>
    <dbReference type="NCBI Taxonomy" id="337702"/>
    <lineage>
        <taxon>Bacteria</taxon>
        <taxon>Pseudomonadati</taxon>
        <taxon>Pseudomonadota</taxon>
        <taxon>Alphaproteobacteria</taxon>
        <taxon>Rhodobacterales</taxon>
        <taxon>Paracoccaceae</taxon>
        <taxon>Pseudodonghicola</taxon>
    </lineage>
</organism>
<dbReference type="InterPro" id="IPR004149">
    <property type="entry name" value="Znf_DNAligase_C4"/>
</dbReference>
<dbReference type="Gene3D" id="3.40.50.10190">
    <property type="entry name" value="BRCT domain"/>
    <property type="match status" value="1"/>
</dbReference>
<keyword evidence="5 12" id="KW-0227">DNA damage</keyword>
<reference evidence="15" key="1">
    <citation type="journal article" date="2014" name="Int. J. Syst. Evol. Microbiol.">
        <title>Complete genome sequence of Corynebacterium casei LMG S-19264T (=DSM 44701T), isolated from a smear-ripened cheese.</title>
        <authorList>
            <consortium name="US DOE Joint Genome Institute (JGI-PGF)"/>
            <person name="Walter F."/>
            <person name="Albersmeier A."/>
            <person name="Kalinowski J."/>
            <person name="Ruckert C."/>
        </authorList>
    </citation>
    <scope>NUCLEOTIDE SEQUENCE</scope>
    <source>
        <strain evidence="15">CGMCC 1.7081</strain>
    </source>
</reference>
<protein>
    <recommendedName>
        <fullName evidence="12 13">DNA ligase</fullName>
        <ecNumber evidence="12 13">6.5.1.2</ecNumber>
    </recommendedName>
    <alternativeName>
        <fullName evidence="12">Polydeoxyribonucleotide synthase [NAD(+)]</fullName>
    </alternativeName>
</protein>
<feature type="active site" description="N6-AMP-lysine intermediate" evidence="12">
    <location>
        <position position="135"/>
    </location>
</feature>